<dbReference type="AlphaFoldDB" id="A0A286RK33"/>
<organism evidence="1 2">
    <name type="scientific">Thermogutta terrifontis</name>
    <dbReference type="NCBI Taxonomy" id="1331910"/>
    <lineage>
        <taxon>Bacteria</taxon>
        <taxon>Pseudomonadati</taxon>
        <taxon>Planctomycetota</taxon>
        <taxon>Planctomycetia</taxon>
        <taxon>Pirellulales</taxon>
        <taxon>Thermoguttaceae</taxon>
        <taxon>Thermogutta</taxon>
    </lineage>
</organism>
<keyword evidence="2" id="KW-1185">Reference proteome</keyword>
<dbReference type="EMBL" id="CP018477">
    <property type="protein sequence ID" value="ASV76318.1"/>
    <property type="molecule type" value="Genomic_DNA"/>
</dbReference>
<evidence type="ECO:0000313" key="1">
    <source>
        <dbReference type="EMBL" id="ASV76318.1"/>
    </source>
</evidence>
<gene>
    <name evidence="1" type="ORF">THTE_3717</name>
</gene>
<protein>
    <submittedName>
        <fullName evidence="1">Uncharacterized protein</fullName>
    </submittedName>
</protein>
<name>A0A286RK33_9BACT</name>
<reference evidence="1 2" key="1">
    <citation type="journal article" name="Front. Microbiol.">
        <title>Sugar Metabolism of the First Thermophilic Planctomycete Thermogutta terrifontis: Comparative Genomic and Transcriptomic Approaches.</title>
        <authorList>
            <person name="Elcheninov A.G."/>
            <person name="Menzel P."/>
            <person name="Gudbergsdottir S.R."/>
            <person name="Slesarev A.I."/>
            <person name="Kadnikov V.V."/>
            <person name="Krogh A."/>
            <person name="Bonch-Osmolovskaya E.A."/>
            <person name="Peng X."/>
            <person name="Kublanov I.V."/>
        </authorList>
    </citation>
    <scope>NUCLEOTIDE SEQUENCE [LARGE SCALE GENOMIC DNA]</scope>
    <source>
        <strain evidence="1 2">R1</strain>
    </source>
</reference>
<sequence>MGHPVSCEKHPVRKRTVVTSSLPELQVACHVLLPRLDGNNAEPSINTAQDDGLSLPIF</sequence>
<dbReference type="KEGG" id="ttf:THTE_3717"/>
<proteinExistence type="predicted"/>
<dbReference type="Proteomes" id="UP000215086">
    <property type="component" value="Chromosome"/>
</dbReference>
<accession>A0A286RK33</accession>
<evidence type="ECO:0000313" key="2">
    <source>
        <dbReference type="Proteomes" id="UP000215086"/>
    </source>
</evidence>